<feature type="transmembrane region" description="Helical" evidence="7">
    <location>
        <begin position="400"/>
        <end position="423"/>
    </location>
</feature>
<organism evidence="9 10">
    <name type="scientific">Actinomadura sediminis</name>
    <dbReference type="NCBI Taxonomy" id="1038904"/>
    <lineage>
        <taxon>Bacteria</taxon>
        <taxon>Bacillati</taxon>
        <taxon>Actinomycetota</taxon>
        <taxon>Actinomycetes</taxon>
        <taxon>Streptosporangiales</taxon>
        <taxon>Thermomonosporaceae</taxon>
        <taxon>Actinomadura</taxon>
    </lineage>
</organism>
<reference evidence="10" key="1">
    <citation type="journal article" date="2019" name="Int. J. Syst. Evol. Microbiol.">
        <title>The Global Catalogue of Microorganisms (GCM) 10K type strain sequencing project: providing services to taxonomists for standard genome sequencing and annotation.</title>
        <authorList>
            <consortium name="The Broad Institute Genomics Platform"/>
            <consortium name="The Broad Institute Genome Sequencing Center for Infectious Disease"/>
            <person name="Wu L."/>
            <person name="Ma J."/>
        </authorList>
    </citation>
    <scope>NUCLEOTIDE SEQUENCE [LARGE SCALE GENOMIC DNA]</scope>
    <source>
        <strain evidence="10">JCM 31202</strain>
    </source>
</reference>
<dbReference type="InterPro" id="IPR006707">
    <property type="entry name" value="T7SS_EccD"/>
</dbReference>
<comment type="similarity">
    <text evidence="2">Belongs to the EccD/Snm4 family.</text>
</comment>
<dbReference type="Pfam" id="PF08817">
    <property type="entry name" value="YukD"/>
    <property type="match status" value="1"/>
</dbReference>
<keyword evidence="4 7" id="KW-0812">Transmembrane</keyword>
<feature type="transmembrane region" description="Helical" evidence="7">
    <location>
        <begin position="209"/>
        <end position="229"/>
    </location>
</feature>
<evidence type="ECO:0000256" key="2">
    <source>
        <dbReference type="ARBA" id="ARBA00006162"/>
    </source>
</evidence>
<evidence type="ECO:0000259" key="8">
    <source>
        <dbReference type="Pfam" id="PF19053"/>
    </source>
</evidence>
<feature type="transmembrane region" description="Helical" evidence="7">
    <location>
        <begin position="323"/>
        <end position="342"/>
    </location>
</feature>
<evidence type="ECO:0000256" key="3">
    <source>
        <dbReference type="ARBA" id="ARBA00022475"/>
    </source>
</evidence>
<dbReference type="NCBIfam" id="TIGR03920">
    <property type="entry name" value="T7SS_EccD"/>
    <property type="match status" value="1"/>
</dbReference>
<name>A0ABW3ESD7_9ACTN</name>
<evidence type="ECO:0000313" key="9">
    <source>
        <dbReference type="EMBL" id="MFD0902540.1"/>
    </source>
</evidence>
<feature type="transmembrane region" description="Helical" evidence="7">
    <location>
        <begin position="262"/>
        <end position="282"/>
    </location>
</feature>
<comment type="caution">
    <text evidence="9">The sequence shown here is derived from an EMBL/GenBank/DDBJ whole genome shotgun (WGS) entry which is preliminary data.</text>
</comment>
<evidence type="ECO:0000256" key="5">
    <source>
        <dbReference type="ARBA" id="ARBA00022989"/>
    </source>
</evidence>
<dbReference type="Proteomes" id="UP001596972">
    <property type="component" value="Unassembled WGS sequence"/>
</dbReference>
<feature type="transmembrane region" description="Helical" evidence="7">
    <location>
        <begin position="375"/>
        <end position="394"/>
    </location>
</feature>
<evidence type="ECO:0000256" key="7">
    <source>
        <dbReference type="SAM" id="Phobius"/>
    </source>
</evidence>
<keyword evidence="5 7" id="KW-1133">Transmembrane helix</keyword>
<protein>
    <submittedName>
        <fullName evidence="9">Type VII secretion integral membrane protein EccD</fullName>
    </submittedName>
</protein>
<keyword evidence="6 7" id="KW-0472">Membrane</keyword>
<proteinExistence type="inferred from homology"/>
<comment type="subcellular location">
    <subcellularLocation>
        <location evidence="1">Cell membrane</location>
        <topology evidence="1">Multi-pass membrane protein</topology>
    </subcellularLocation>
</comment>
<dbReference type="PIRSF" id="PIRSF017804">
    <property type="entry name" value="Secretion_EccD1"/>
    <property type="match status" value="1"/>
</dbReference>
<feature type="transmembrane region" description="Helical" evidence="7">
    <location>
        <begin position="236"/>
        <end position="256"/>
    </location>
</feature>
<evidence type="ECO:0000256" key="6">
    <source>
        <dbReference type="ARBA" id="ARBA00023136"/>
    </source>
</evidence>
<dbReference type="RefSeq" id="WP_378300423.1">
    <property type="nucleotide sequence ID" value="NZ_JBHTJA010000037.1"/>
</dbReference>
<dbReference type="InterPro" id="IPR044049">
    <property type="entry name" value="EccD_transm"/>
</dbReference>
<dbReference type="Gene3D" id="3.10.20.90">
    <property type="entry name" value="Phosphatidylinositol 3-kinase Catalytic Subunit, Chain A, domain 1"/>
    <property type="match status" value="1"/>
</dbReference>
<accession>A0ABW3ESD7</accession>
<evidence type="ECO:0000256" key="1">
    <source>
        <dbReference type="ARBA" id="ARBA00004651"/>
    </source>
</evidence>
<dbReference type="InterPro" id="IPR024962">
    <property type="entry name" value="YukD-like"/>
</dbReference>
<feature type="transmembrane region" description="Helical" evidence="7">
    <location>
        <begin position="435"/>
        <end position="455"/>
    </location>
</feature>
<dbReference type="Pfam" id="PF19053">
    <property type="entry name" value="EccD"/>
    <property type="match status" value="1"/>
</dbReference>
<gene>
    <name evidence="9" type="primary">eccD</name>
    <name evidence="9" type="ORF">ACFQ11_19230</name>
</gene>
<feature type="transmembrane region" description="Helical" evidence="7">
    <location>
        <begin position="147"/>
        <end position="167"/>
    </location>
</feature>
<evidence type="ECO:0000313" key="10">
    <source>
        <dbReference type="Proteomes" id="UP001596972"/>
    </source>
</evidence>
<keyword evidence="3" id="KW-1003">Cell membrane</keyword>
<feature type="transmembrane region" description="Helical" evidence="7">
    <location>
        <begin position="123"/>
        <end position="141"/>
    </location>
</feature>
<evidence type="ECO:0000256" key="4">
    <source>
        <dbReference type="ARBA" id="ARBA00022692"/>
    </source>
</evidence>
<dbReference type="EMBL" id="JBHTJA010000037">
    <property type="protein sequence ID" value="MFD0902540.1"/>
    <property type="molecule type" value="Genomic_DNA"/>
</dbReference>
<keyword evidence="10" id="KW-1185">Reference proteome</keyword>
<feature type="domain" description="EccD-like transmembrane" evidence="8">
    <location>
        <begin position="120"/>
        <end position="464"/>
    </location>
</feature>
<feature type="transmembrane region" description="Helical" evidence="7">
    <location>
        <begin position="179"/>
        <end position="197"/>
    </location>
</feature>
<sequence length="466" mass="48049">MNSPAALELCRVTIVAPRRRVDVSLPADVPLAHMLPTLLRAAGEDMADTGLAHSGWVLQRLDSSPFDQAQTMSALGVRDGDILYFRPRMAQLPEMSFDDVADVIASGIRERSDRWRPATTRSFGLGAAGVALLVGAVVIALSGPSWLIPAIAAGLIAVVLLGVATTLSRAIADSGAGVILGYAALPYAFLAGLFAPARDDVELTDLGAPHLLAAFGVMALAAVIAAFAVADGLPVFLGLAFAGIIGAIGATVGFFFDDLPAAGIAAVAAVITMFFTAAVPSLSFKLARMPLPSVPSSSEDLRNDTETVDGRQVLARTAAADRFSTGLIAAISLVAAGGMLFLYDAGGWAGPTTTAAMSVSLLLRARVFRGVAQRGWMLVTGLAGLLLTTVGLAAHGGQVMALAAALGPLLVVTGIVVAVTLWLPNNRLTPVWGRWGDIIDMIVMISLIPLALAVLDVYARVRGLAG</sequence>